<keyword evidence="6" id="KW-1133">Transmembrane helix</keyword>
<dbReference type="PANTHER" id="PTHR19957">
    <property type="entry name" value="SYNTAXIN"/>
    <property type="match status" value="1"/>
</dbReference>
<evidence type="ECO:0000256" key="6">
    <source>
        <dbReference type="SAM" id="Phobius"/>
    </source>
</evidence>
<dbReference type="GO" id="GO:0006906">
    <property type="term" value="P:vesicle fusion"/>
    <property type="evidence" value="ECO:0007669"/>
    <property type="project" value="TreeGrafter"/>
</dbReference>
<dbReference type="InterPro" id="IPR045242">
    <property type="entry name" value="Syntaxin"/>
</dbReference>
<evidence type="ECO:0000256" key="2">
    <source>
        <dbReference type="ARBA" id="ARBA00022448"/>
    </source>
</evidence>
<evidence type="ECO:0000256" key="4">
    <source>
        <dbReference type="ARBA" id="ARBA00023136"/>
    </source>
</evidence>
<dbReference type="CDD" id="cd15841">
    <property type="entry name" value="SNARE_Qc"/>
    <property type="match status" value="1"/>
</dbReference>
<organism evidence="8 9">
    <name type="scientific">Acanthamoeba castellanii (strain ATCC 30010 / Neff)</name>
    <dbReference type="NCBI Taxonomy" id="1257118"/>
    <lineage>
        <taxon>Eukaryota</taxon>
        <taxon>Amoebozoa</taxon>
        <taxon>Discosea</taxon>
        <taxon>Longamoebia</taxon>
        <taxon>Centramoebida</taxon>
        <taxon>Acanthamoebidae</taxon>
        <taxon>Acanthamoeba</taxon>
    </lineage>
</organism>
<dbReference type="Pfam" id="PF05739">
    <property type="entry name" value="SNARE"/>
    <property type="match status" value="1"/>
</dbReference>
<dbReference type="GeneID" id="14915204"/>
<dbReference type="PANTHER" id="PTHR19957:SF124">
    <property type="entry name" value="SYNTAXIN-8"/>
    <property type="match status" value="1"/>
</dbReference>
<dbReference type="OrthoDB" id="428895at2759"/>
<dbReference type="GO" id="GO:0006886">
    <property type="term" value="P:intracellular protein transport"/>
    <property type="evidence" value="ECO:0007669"/>
    <property type="project" value="TreeGrafter"/>
</dbReference>
<dbReference type="RefSeq" id="XP_004336630.1">
    <property type="nucleotide sequence ID" value="XM_004336582.1"/>
</dbReference>
<evidence type="ECO:0000256" key="5">
    <source>
        <dbReference type="SAM" id="MobiDB-lite"/>
    </source>
</evidence>
<dbReference type="GO" id="GO:0031201">
    <property type="term" value="C:SNARE complex"/>
    <property type="evidence" value="ECO:0007669"/>
    <property type="project" value="TreeGrafter"/>
</dbReference>
<dbReference type="Proteomes" id="UP000011083">
    <property type="component" value="Unassembled WGS sequence"/>
</dbReference>
<keyword evidence="4 6" id="KW-0472">Membrane</keyword>
<evidence type="ECO:0000259" key="7">
    <source>
        <dbReference type="PROSITE" id="PS50192"/>
    </source>
</evidence>
<dbReference type="GO" id="GO:0048278">
    <property type="term" value="P:vesicle docking"/>
    <property type="evidence" value="ECO:0007669"/>
    <property type="project" value="TreeGrafter"/>
</dbReference>
<dbReference type="Gene3D" id="1.20.5.110">
    <property type="match status" value="1"/>
</dbReference>
<dbReference type="SMART" id="SM00397">
    <property type="entry name" value="t_SNARE"/>
    <property type="match status" value="1"/>
</dbReference>
<dbReference type="GO" id="GO:0012505">
    <property type="term" value="C:endomembrane system"/>
    <property type="evidence" value="ECO:0007669"/>
    <property type="project" value="TreeGrafter"/>
</dbReference>
<gene>
    <name evidence="8" type="ORF">ACA1_271730</name>
</gene>
<name>L8GP14_ACACF</name>
<dbReference type="OMA" id="KSDTCCY"/>
<evidence type="ECO:0000313" key="8">
    <source>
        <dbReference type="EMBL" id="ELR14617.1"/>
    </source>
</evidence>
<reference evidence="8 9" key="1">
    <citation type="journal article" date="2013" name="Genome Biol.">
        <title>Genome of Acanthamoeba castellanii highlights extensive lateral gene transfer and early evolution of tyrosine kinase signaling.</title>
        <authorList>
            <person name="Clarke M."/>
            <person name="Lohan A.J."/>
            <person name="Liu B."/>
            <person name="Lagkouvardos I."/>
            <person name="Roy S."/>
            <person name="Zafar N."/>
            <person name="Bertelli C."/>
            <person name="Schilde C."/>
            <person name="Kianianmomeni A."/>
            <person name="Burglin T.R."/>
            <person name="Frech C."/>
            <person name="Turcotte B."/>
            <person name="Kopec K.O."/>
            <person name="Synnott J.M."/>
            <person name="Choo C."/>
            <person name="Paponov I."/>
            <person name="Finkler A."/>
            <person name="Soon Heng Tan C."/>
            <person name="Hutchins A.P."/>
            <person name="Weinmeier T."/>
            <person name="Rattei T."/>
            <person name="Chu J.S."/>
            <person name="Gimenez G."/>
            <person name="Irimia M."/>
            <person name="Rigden D.J."/>
            <person name="Fitzpatrick D.A."/>
            <person name="Lorenzo-Morales J."/>
            <person name="Bateman A."/>
            <person name="Chiu C.H."/>
            <person name="Tang P."/>
            <person name="Hegemann P."/>
            <person name="Fromm H."/>
            <person name="Raoult D."/>
            <person name="Greub G."/>
            <person name="Miranda-Saavedra D."/>
            <person name="Chen N."/>
            <person name="Nash P."/>
            <person name="Ginger M.L."/>
            <person name="Horn M."/>
            <person name="Schaap P."/>
            <person name="Caler L."/>
            <person name="Loftus B."/>
        </authorList>
    </citation>
    <scope>NUCLEOTIDE SEQUENCE [LARGE SCALE GENOMIC DNA]</scope>
    <source>
        <strain evidence="8 9">Neff</strain>
    </source>
</reference>
<feature type="domain" description="T-SNARE coiled-coil homology" evidence="7">
    <location>
        <begin position="51"/>
        <end position="113"/>
    </location>
</feature>
<feature type="transmembrane region" description="Helical" evidence="6">
    <location>
        <begin position="121"/>
        <end position="143"/>
    </location>
</feature>
<keyword evidence="3" id="KW-0175">Coiled coil</keyword>
<feature type="compositionally biased region" description="Basic and acidic residues" evidence="5">
    <location>
        <begin position="36"/>
        <end position="47"/>
    </location>
</feature>
<feature type="region of interest" description="Disordered" evidence="5">
    <location>
        <begin position="1"/>
        <end position="50"/>
    </location>
</feature>
<accession>L8GP14</accession>
<proteinExistence type="predicted"/>
<dbReference type="InterPro" id="IPR000727">
    <property type="entry name" value="T_SNARE_dom"/>
</dbReference>
<keyword evidence="2" id="KW-0813">Transport</keyword>
<dbReference type="STRING" id="1257118.L8GP14"/>
<evidence type="ECO:0000256" key="1">
    <source>
        <dbReference type="ARBA" id="ARBA00004370"/>
    </source>
</evidence>
<dbReference type="AlphaFoldDB" id="L8GP14"/>
<sequence length="144" mass="15932">MSKFTSYERASLLGHTEAGGSQPRPGLRWGAPQETSETKDLDNRGVHDLSSQKIQEQDKLLDILGESIERQKNIALHIGHEVDEQIDLIADLDHEVQSTQTRVSKATMAIRKIDEKSSAGCMWTVILALFLVLIGVIALAFLLP</sequence>
<dbReference type="SUPFAM" id="SSF58038">
    <property type="entry name" value="SNARE fusion complex"/>
    <property type="match status" value="1"/>
</dbReference>
<keyword evidence="9" id="KW-1185">Reference proteome</keyword>
<protein>
    <submittedName>
        <fullName evidence="8">Syntaxin 6, putative</fullName>
    </submittedName>
</protein>
<keyword evidence="6" id="KW-0812">Transmembrane</keyword>
<comment type="subcellular location">
    <subcellularLocation>
        <location evidence="1">Membrane</location>
    </subcellularLocation>
</comment>
<dbReference type="PROSITE" id="PS50192">
    <property type="entry name" value="T_SNARE"/>
    <property type="match status" value="1"/>
</dbReference>
<dbReference type="VEuPathDB" id="AmoebaDB:ACA1_271730"/>
<dbReference type="GO" id="GO:0000149">
    <property type="term" value="F:SNARE binding"/>
    <property type="evidence" value="ECO:0007669"/>
    <property type="project" value="TreeGrafter"/>
</dbReference>
<evidence type="ECO:0000256" key="3">
    <source>
        <dbReference type="ARBA" id="ARBA00023054"/>
    </source>
</evidence>
<dbReference type="EMBL" id="KB008049">
    <property type="protein sequence ID" value="ELR14617.1"/>
    <property type="molecule type" value="Genomic_DNA"/>
</dbReference>
<evidence type="ECO:0000313" key="9">
    <source>
        <dbReference type="Proteomes" id="UP000011083"/>
    </source>
</evidence>
<dbReference type="KEGG" id="acan:ACA1_271730"/>
<dbReference type="GO" id="GO:0005484">
    <property type="term" value="F:SNAP receptor activity"/>
    <property type="evidence" value="ECO:0007669"/>
    <property type="project" value="TreeGrafter"/>
</dbReference>